<keyword evidence="2" id="KW-0472">Membrane</keyword>
<sequence>MYHRVSGSAPKTEPSCCQAKIGGARCRSGAGTGASQSAVAAGKVRQAEVRQSQRRQRKAAATPTRRRTPVTATPSPQWQRWLGLAALSLLLIGLWQVPWLGWLVYPFRVFGTFVHELSHGMTAIATGGTFLRFQVSSDLSGVAQSSGGVRMLIASAGYVGSAVFGGVLLLINARGVRARWLLAAMGLILALLAVLFLRNAFGWLAAGVLSAGLLGAAWRLSERWQQWLFDLLALQLVLDGYSSLWTVWQLSGDASVATDAQSMANLTWLPAWSWAVIWALFSTIVLVFCVRASIRRA</sequence>
<dbReference type="InterPro" id="IPR049500">
    <property type="entry name" value="Peptidase_M50B-like"/>
</dbReference>
<reference evidence="3 4" key="2">
    <citation type="submission" date="2018-03" db="EMBL/GenBank/DDBJ databases">
        <authorList>
            <person name="Keele B.F."/>
        </authorList>
    </citation>
    <scope>NUCLEOTIDE SEQUENCE [LARGE SCALE GENOMIC DNA]</scope>
    <source>
        <strain evidence="3 4">D13</strain>
    </source>
</reference>
<feature type="transmembrane region" description="Helical" evidence="2">
    <location>
        <begin position="178"/>
        <end position="197"/>
    </location>
</feature>
<keyword evidence="2" id="KW-1133">Transmembrane helix</keyword>
<dbReference type="EMBL" id="CP027860">
    <property type="protein sequence ID" value="AVP97025.1"/>
    <property type="molecule type" value="Genomic_DNA"/>
</dbReference>
<dbReference type="PANTHER" id="PTHR33979">
    <property type="entry name" value="OS02G0221600 PROTEIN"/>
    <property type="match status" value="1"/>
</dbReference>
<evidence type="ECO:0000313" key="4">
    <source>
        <dbReference type="Proteomes" id="UP000241074"/>
    </source>
</evidence>
<feature type="transmembrane region" description="Helical" evidence="2">
    <location>
        <begin position="268"/>
        <end position="290"/>
    </location>
</feature>
<feature type="transmembrane region" description="Helical" evidence="2">
    <location>
        <begin position="203"/>
        <end position="220"/>
    </location>
</feature>
<dbReference type="KEGG" id="xba:C7S18_07385"/>
<evidence type="ECO:0000256" key="1">
    <source>
        <dbReference type="SAM" id="MobiDB-lite"/>
    </source>
</evidence>
<organism evidence="3 4">
    <name type="scientific">Ahniella affigens</name>
    <dbReference type="NCBI Taxonomy" id="2021234"/>
    <lineage>
        <taxon>Bacteria</taxon>
        <taxon>Pseudomonadati</taxon>
        <taxon>Pseudomonadota</taxon>
        <taxon>Gammaproteobacteria</taxon>
        <taxon>Lysobacterales</taxon>
        <taxon>Rhodanobacteraceae</taxon>
        <taxon>Ahniella</taxon>
    </lineage>
</organism>
<dbReference type="OrthoDB" id="7425566at2"/>
<name>A0A2P1PQA3_9GAMM</name>
<keyword evidence="2" id="KW-0812">Transmembrane</keyword>
<feature type="transmembrane region" description="Helical" evidence="2">
    <location>
        <begin position="227"/>
        <end position="248"/>
    </location>
</feature>
<proteinExistence type="predicted"/>
<protein>
    <recommendedName>
        <fullName evidence="5">M50 family peptidase</fullName>
    </recommendedName>
</protein>
<dbReference type="Pfam" id="PF13398">
    <property type="entry name" value="Peptidase_M50B"/>
    <property type="match status" value="1"/>
</dbReference>
<gene>
    <name evidence="3" type="ORF">C7S18_07385</name>
</gene>
<dbReference type="PANTHER" id="PTHR33979:SF2">
    <property type="entry name" value="PEPTIDASE M50B-LIKE-DOMAIN-CONTAINING PROTEIN"/>
    <property type="match status" value="1"/>
</dbReference>
<reference evidence="3 4" key="1">
    <citation type="submission" date="2018-03" db="EMBL/GenBank/DDBJ databases">
        <title>Ahniella affigens gen. nov., sp. nov., a gammaproteobacterium isolated from sandy soil near a stream.</title>
        <authorList>
            <person name="Ko Y."/>
            <person name="Kim J.-H."/>
        </authorList>
    </citation>
    <scope>NUCLEOTIDE SEQUENCE [LARGE SCALE GENOMIC DNA]</scope>
    <source>
        <strain evidence="3 4">D13</strain>
    </source>
</reference>
<evidence type="ECO:0008006" key="5">
    <source>
        <dbReference type="Google" id="ProtNLM"/>
    </source>
</evidence>
<feature type="compositionally biased region" description="Basic residues" evidence="1">
    <location>
        <begin position="52"/>
        <end position="68"/>
    </location>
</feature>
<dbReference type="Proteomes" id="UP000241074">
    <property type="component" value="Chromosome"/>
</dbReference>
<evidence type="ECO:0000256" key="2">
    <source>
        <dbReference type="SAM" id="Phobius"/>
    </source>
</evidence>
<feature type="region of interest" description="Disordered" evidence="1">
    <location>
        <begin position="29"/>
        <end position="74"/>
    </location>
</feature>
<accession>A0A2P1PQA3</accession>
<dbReference type="AlphaFoldDB" id="A0A2P1PQA3"/>
<keyword evidence="4" id="KW-1185">Reference proteome</keyword>
<evidence type="ECO:0000313" key="3">
    <source>
        <dbReference type="EMBL" id="AVP97025.1"/>
    </source>
</evidence>
<feature type="transmembrane region" description="Helical" evidence="2">
    <location>
        <begin position="151"/>
        <end position="171"/>
    </location>
</feature>
<feature type="transmembrane region" description="Helical" evidence="2">
    <location>
        <begin position="81"/>
        <end position="105"/>
    </location>
</feature>